<evidence type="ECO:0000313" key="8">
    <source>
        <dbReference type="Proteomes" id="UP000265663"/>
    </source>
</evidence>
<dbReference type="InterPro" id="IPR027291">
    <property type="entry name" value="Glyco_hydro_38_N_sf"/>
</dbReference>
<dbReference type="InterPro" id="IPR041147">
    <property type="entry name" value="GH38_C"/>
</dbReference>
<dbReference type="GO" id="GO:0006013">
    <property type="term" value="P:mannose metabolic process"/>
    <property type="evidence" value="ECO:0007669"/>
    <property type="project" value="InterPro"/>
</dbReference>
<dbReference type="PRINTS" id="PR00420">
    <property type="entry name" value="RNGMNOXGNASE"/>
</dbReference>
<name>A0A3M7LX96_9PLEO</name>
<dbReference type="EMBL" id="KE747809">
    <property type="protein sequence ID" value="RMZ66819.1"/>
    <property type="molecule type" value="Genomic_DNA"/>
</dbReference>
<dbReference type="EC" id="3.2.1.24" evidence="2"/>
<dbReference type="GO" id="GO:0016491">
    <property type="term" value="F:oxidoreductase activity"/>
    <property type="evidence" value="ECO:0007669"/>
    <property type="project" value="UniProtKB-KW"/>
</dbReference>
<evidence type="ECO:0000256" key="1">
    <source>
        <dbReference type="ARBA" id="ARBA00000365"/>
    </source>
</evidence>
<dbReference type="GO" id="GO:0009313">
    <property type="term" value="P:oligosaccharide catabolic process"/>
    <property type="evidence" value="ECO:0007669"/>
    <property type="project" value="TreeGrafter"/>
</dbReference>
<dbReference type="PANTHER" id="PTHR46017">
    <property type="entry name" value="ALPHA-MANNOSIDASE 2C1"/>
    <property type="match status" value="1"/>
</dbReference>
<accession>A0A3M7LX96</accession>
<dbReference type="OrthoDB" id="10261055at2759"/>
<dbReference type="Pfam" id="PF09261">
    <property type="entry name" value="Alpha-mann_mid"/>
    <property type="match status" value="1"/>
</dbReference>
<dbReference type="GO" id="GO:0030246">
    <property type="term" value="F:carbohydrate binding"/>
    <property type="evidence" value="ECO:0007669"/>
    <property type="project" value="InterPro"/>
</dbReference>
<dbReference type="PANTHER" id="PTHR46017:SF1">
    <property type="entry name" value="ALPHA-MANNOSIDASE 2C1"/>
    <property type="match status" value="1"/>
</dbReference>
<dbReference type="Pfam" id="PF01494">
    <property type="entry name" value="FAD_binding_3"/>
    <property type="match status" value="1"/>
</dbReference>
<dbReference type="FunFam" id="3.50.50.60:FF:000115">
    <property type="entry name" value="Salicylate hydroxylase, putative"/>
    <property type="match status" value="1"/>
</dbReference>
<evidence type="ECO:0000313" key="7">
    <source>
        <dbReference type="EMBL" id="RMZ66819.1"/>
    </source>
</evidence>
<dbReference type="SMART" id="SM00872">
    <property type="entry name" value="Alpha-mann_mid"/>
    <property type="match status" value="1"/>
</dbReference>
<organism evidence="7 8">
    <name type="scientific">Pyrenophora seminiperda CCB06</name>
    <dbReference type="NCBI Taxonomy" id="1302712"/>
    <lineage>
        <taxon>Eukaryota</taxon>
        <taxon>Fungi</taxon>
        <taxon>Dikarya</taxon>
        <taxon>Ascomycota</taxon>
        <taxon>Pezizomycotina</taxon>
        <taxon>Dothideomycetes</taxon>
        <taxon>Pleosporomycetidae</taxon>
        <taxon>Pleosporales</taxon>
        <taxon>Pleosporineae</taxon>
        <taxon>Pleosporaceae</taxon>
        <taxon>Pyrenophora</taxon>
    </lineage>
</organism>
<dbReference type="Gene3D" id="3.20.110.10">
    <property type="entry name" value="Glycoside hydrolase 38, N terminal domain"/>
    <property type="match status" value="1"/>
</dbReference>
<dbReference type="SUPFAM" id="SSF74650">
    <property type="entry name" value="Galactose mutarotase-like"/>
    <property type="match status" value="1"/>
</dbReference>
<proteinExistence type="predicted"/>
<dbReference type="GO" id="GO:0071949">
    <property type="term" value="F:FAD binding"/>
    <property type="evidence" value="ECO:0007669"/>
    <property type="project" value="InterPro"/>
</dbReference>
<feature type="domain" description="Glycoside hydrolase family 38 central" evidence="6">
    <location>
        <begin position="941"/>
        <end position="1023"/>
    </location>
</feature>
<dbReference type="InterPro" id="IPR011330">
    <property type="entry name" value="Glyco_hydro/deAcase_b/a-brl"/>
</dbReference>
<evidence type="ECO:0000256" key="3">
    <source>
        <dbReference type="ARBA" id="ARBA00022630"/>
    </source>
</evidence>
<evidence type="ECO:0000256" key="2">
    <source>
        <dbReference type="ARBA" id="ARBA00012752"/>
    </source>
</evidence>
<dbReference type="InterPro" id="IPR028995">
    <property type="entry name" value="Glyco_hydro_57/38_cen_sf"/>
</dbReference>
<dbReference type="Gene3D" id="2.70.98.30">
    <property type="entry name" value="Golgi alpha-mannosidase II, domain 4"/>
    <property type="match status" value="1"/>
</dbReference>
<comment type="catalytic activity">
    <reaction evidence="1">
        <text>Hydrolysis of terminal, non-reducing alpha-D-mannose residues in alpha-D-mannosides.</text>
        <dbReference type="EC" id="3.2.1.24"/>
    </reaction>
</comment>
<dbReference type="FunFam" id="2.70.98.30:FF:000001">
    <property type="entry name" value="alpha-mannosidase 2C1 isoform X2"/>
    <property type="match status" value="1"/>
</dbReference>
<evidence type="ECO:0000256" key="4">
    <source>
        <dbReference type="ARBA" id="ARBA00022827"/>
    </source>
</evidence>
<keyword evidence="4" id="KW-0274">FAD</keyword>
<dbReference type="InterPro" id="IPR054723">
    <property type="entry name" value="Ams1-like_N"/>
</dbReference>
<evidence type="ECO:0000256" key="5">
    <source>
        <dbReference type="ARBA" id="ARBA00023002"/>
    </source>
</evidence>
<sequence length="1498" mass="168893">MQVIIVGAGLGGLGAAISTLLAGHNVQILESAPEIGEIGAGIQCLPNSSRVLISWGLEKYLSQHATMPRLCNMIGWKGNKISDMDFYEYEKECGTPFWDFHRANLHMGLLERAVELGAKLTTKARVVDVEYEDDAQNGTTRAIAVCQEGTRYKADLVVGADGINSKCREILLGHEDPPLLTGDLAYRLLLNTEDMLKDPELRGFVEDPQVNYWMGPDAHAVNYVLRGGKLFNMVLLVPDDMPVGAKTLAGNVEEMRSLYKDWDPRIPKLLALCESVSKWRLMIRPGLDPTWSHESGAYTILGDAAHATLPYLASGAGMSLEDGHVLGLCLAKIKNKSTTEKKRALAVYERCRRERTERVVSRGNRQQYLYHVHDGPIQQERDRTLRAFGEFNGKGRIGKDEYEAKGLEVEDDPLAWRWGGVGSWLLTYVCEDDVEQRWKEYDAESRTSHTISSSTMGGESHRNVPVTVMAKEYPKLAAGPVGQQINSIYQSRLRQFTDGGQYREQSLISFGDAHTSYSKLTEAVASGTDWVKLSVYSPPNLSRPLFKDATSHAFHPTKVGEQFGPSWSTHWFKVQLTIPKHMLDKEHLEFVWDADNEGLIWTEDGHTVHGLTGGGERTQWILPKAFRDGKEHTFYIEMACNGMFGNAPGGDSIQPPAPDRYYTLHTAEVQAINLEARALYFDFWEISDAAREFPSDSTQAHDAQQICNRIMDTFIAGNGNQESLKAARKIAAEYVGKDVDSAKVYESDQEAIVHGIGYCHIDTCWLWPFDETKRKVNRSWSSQCDLIDRYPELRFCCSQAQQYKWLEQYYPSTFDRVKKKVKEGSFQPLGGSWVEHDTNLPGGESLIRQFLYGQRYFESKFGQRCRTFWLPDTFGYSTQLPQICRISGMTRFLTQKLSWNNINKFPHTTFNWVALDNSQVVCHMPPSETYTCEANFGDVKRSVTQHKSLDQDKSSLISEIMLRDIEYLATLATIKNGFGKQSSYKYPKKDIDDMWENVLLCQFHDCLPGSSIEMCYDDSDRIYAEVFATGERLLSDALAELGFNDDESAWNEDTKLFAMNTLPWNRTEIVELPNTASQAKYGSAETRYGLAHRNGLEKGFGALKILPLASGFSANQASIQEIRTNVYKLRNSQFILQVEKGAITSLYDIGADRELIPKGAKAGQLVIFDDKPLYWQAWDVEVYHLQSRQELEPSKVTVTENSSHRVSLQIETKISDKSWVKTTMSLPAVVGSAPAAIEFDAEIEWHETMRFLKVEFPVDIVNTEASYETQFGIVRRPTHYNTSWDMAKFEVCCHKWADLSEATYGISILNDSKYGFAVAGNVMRLSLLRSPKAPDGHADMGSHKTRYAIFPHKGQLDERTVRKAFEFNNPLKIVGRKANVSTAHSSFLNPFHIHCANNLVLDTIKRGEDDEDVSRGELPVKDGHCVVLRVYDSLGGKSKGVLTWGDMKVKKVIKCNALEDDEEELKIREFSIGGGEEEKGVPLEIRAFEVATFKLMIE</sequence>
<keyword evidence="8" id="KW-1185">Reference proteome</keyword>
<dbReference type="SUPFAM" id="SSF54373">
    <property type="entry name" value="FAD-linked reductases, C-terminal domain"/>
    <property type="match status" value="1"/>
</dbReference>
<dbReference type="InterPro" id="IPR036188">
    <property type="entry name" value="FAD/NAD-bd_sf"/>
</dbReference>
<dbReference type="Pfam" id="PF01074">
    <property type="entry name" value="Glyco_hydro_38N"/>
    <property type="match status" value="1"/>
</dbReference>
<evidence type="ECO:0000259" key="6">
    <source>
        <dbReference type="SMART" id="SM00872"/>
    </source>
</evidence>
<dbReference type="InterPro" id="IPR000602">
    <property type="entry name" value="Glyco_hydro_38_N"/>
</dbReference>
<dbReference type="GO" id="GO:0004559">
    <property type="term" value="F:alpha-mannosidase activity"/>
    <property type="evidence" value="ECO:0007669"/>
    <property type="project" value="UniProtKB-EC"/>
</dbReference>
<dbReference type="Pfam" id="PF07748">
    <property type="entry name" value="Glyco_hydro_38C"/>
    <property type="match status" value="1"/>
</dbReference>
<dbReference type="FunFam" id="3.20.110.10:FF:000002">
    <property type="entry name" value="alpha-mannosidase 2C1 isoform X1"/>
    <property type="match status" value="1"/>
</dbReference>
<keyword evidence="3" id="KW-0285">Flavoprotein</keyword>
<dbReference type="SUPFAM" id="SSF88688">
    <property type="entry name" value="Families 57/38 glycoside transferase middle domain"/>
    <property type="match status" value="1"/>
</dbReference>
<dbReference type="Pfam" id="PF17677">
    <property type="entry name" value="Glyco_hydro38C2"/>
    <property type="match status" value="1"/>
</dbReference>
<gene>
    <name evidence="7" type="ORF">GMOD_00002187</name>
</gene>
<protein>
    <recommendedName>
        <fullName evidence="2">alpha-mannosidase</fullName>
        <ecNumber evidence="2">3.2.1.24</ecNumber>
    </recommendedName>
</protein>
<dbReference type="Pfam" id="PF22907">
    <property type="entry name" value="Ams1-like_1st"/>
    <property type="match status" value="1"/>
</dbReference>
<dbReference type="Gene3D" id="3.50.50.60">
    <property type="entry name" value="FAD/NAD(P)-binding domain"/>
    <property type="match status" value="1"/>
</dbReference>
<dbReference type="GO" id="GO:0000329">
    <property type="term" value="C:fungal-type vacuole membrane"/>
    <property type="evidence" value="ECO:0007669"/>
    <property type="project" value="TreeGrafter"/>
</dbReference>
<dbReference type="InterPro" id="IPR015341">
    <property type="entry name" value="Glyco_hydro_38_cen"/>
</dbReference>
<keyword evidence="5" id="KW-0560">Oxidoreductase</keyword>
<reference evidence="7 8" key="1">
    <citation type="journal article" date="2014" name="PLoS ONE">
        <title>De novo Genome Assembly of the Fungal Plant Pathogen Pyrenophora semeniperda.</title>
        <authorList>
            <person name="Soliai M.M."/>
            <person name="Meyer S.E."/>
            <person name="Udall J.A."/>
            <person name="Elzinga D.E."/>
            <person name="Hermansen R.A."/>
            <person name="Bodily P.M."/>
            <person name="Hart A.A."/>
            <person name="Coleman C.E."/>
        </authorList>
    </citation>
    <scope>NUCLEOTIDE SEQUENCE [LARGE SCALE GENOMIC DNA]</scope>
    <source>
        <strain evidence="7 8">CCB06</strain>
        <tissue evidence="7">Mycelium</tissue>
    </source>
</reference>
<dbReference type="SUPFAM" id="SSF88713">
    <property type="entry name" value="Glycoside hydrolase/deacetylase"/>
    <property type="match status" value="1"/>
</dbReference>
<dbReference type="Proteomes" id="UP000265663">
    <property type="component" value="Unassembled WGS sequence"/>
</dbReference>
<dbReference type="InterPro" id="IPR002938">
    <property type="entry name" value="FAD-bd"/>
</dbReference>
<dbReference type="InterPro" id="IPR011682">
    <property type="entry name" value="Glyco_hydro_38_C"/>
</dbReference>
<dbReference type="SUPFAM" id="SSF51905">
    <property type="entry name" value="FAD/NAD(P)-binding domain"/>
    <property type="match status" value="1"/>
</dbReference>
<dbReference type="InterPro" id="IPR011013">
    <property type="entry name" value="Gal_mutarotase_sf_dom"/>
</dbReference>